<evidence type="ECO:0000313" key="4">
    <source>
        <dbReference type="EMBL" id="KZT11801.1"/>
    </source>
</evidence>
<feature type="region of interest" description="Disordered" evidence="1">
    <location>
        <begin position="196"/>
        <end position="215"/>
    </location>
</feature>
<dbReference type="GeneID" id="63823102"/>
<dbReference type="Pfam" id="PF08620">
    <property type="entry name" value="RPAP1_C"/>
    <property type="match status" value="1"/>
</dbReference>
<dbReference type="Pfam" id="PF25766">
    <property type="entry name" value="TPR_RPAP1"/>
    <property type="match status" value="1"/>
</dbReference>
<evidence type="ECO:0000259" key="3">
    <source>
        <dbReference type="Pfam" id="PF25766"/>
    </source>
</evidence>
<dbReference type="InParanoid" id="A0A165HJC2"/>
<dbReference type="InterPro" id="IPR039913">
    <property type="entry name" value="RPAP1/Rba50"/>
</dbReference>
<proteinExistence type="predicted"/>
<dbReference type="Proteomes" id="UP000076871">
    <property type="component" value="Unassembled WGS sequence"/>
</dbReference>
<evidence type="ECO:0000313" key="5">
    <source>
        <dbReference type="Proteomes" id="UP000076871"/>
    </source>
</evidence>
<dbReference type="InterPro" id="IPR057989">
    <property type="entry name" value="TPR_RPAP1/MINIYO-like"/>
</dbReference>
<name>A0A165HJC2_9APHY</name>
<accession>A0A165HJC2</accession>
<feature type="region of interest" description="Disordered" evidence="1">
    <location>
        <begin position="1"/>
        <end position="97"/>
    </location>
</feature>
<dbReference type="OrthoDB" id="348201at2759"/>
<dbReference type="AlphaFoldDB" id="A0A165HJC2"/>
<feature type="region of interest" description="Disordered" evidence="1">
    <location>
        <begin position="109"/>
        <end position="143"/>
    </location>
</feature>
<reference evidence="4 5" key="1">
    <citation type="journal article" date="2016" name="Mol. Biol. Evol.">
        <title>Comparative Genomics of Early-Diverging Mushroom-Forming Fungi Provides Insights into the Origins of Lignocellulose Decay Capabilities.</title>
        <authorList>
            <person name="Nagy L.G."/>
            <person name="Riley R."/>
            <person name="Tritt A."/>
            <person name="Adam C."/>
            <person name="Daum C."/>
            <person name="Floudas D."/>
            <person name="Sun H."/>
            <person name="Yadav J.S."/>
            <person name="Pangilinan J."/>
            <person name="Larsson K.H."/>
            <person name="Matsuura K."/>
            <person name="Barry K."/>
            <person name="Labutti K."/>
            <person name="Kuo R."/>
            <person name="Ohm R.A."/>
            <person name="Bhattacharya S.S."/>
            <person name="Shirouzu T."/>
            <person name="Yoshinaga Y."/>
            <person name="Martin F.M."/>
            <person name="Grigoriev I.V."/>
            <person name="Hibbett D.S."/>
        </authorList>
    </citation>
    <scope>NUCLEOTIDE SEQUENCE [LARGE SCALE GENOMIC DNA]</scope>
    <source>
        <strain evidence="4 5">93-53</strain>
    </source>
</reference>
<feature type="domain" description="RPAP1 C-terminal" evidence="2">
    <location>
        <begin position="215"/>
        <end position="281"/>
    </location>
</feature>
<evidence type="ECO:0000256" key="1">
    <source>
        <dbReference type="SAM" id="MobiDB-lite"/>
    </source>
</evidence>
<evidence type="ECO:0000259" key="2">
    <source>
        <dbReference type="Pfam" id="PF08620"/>
    </source>
</evidence>
<keyword evidence="5" id="KW-1185">Reference proteome</keyword>
<gene>
    <name evidence="4" type="ORF">LAESUDRAFT_690776</name>
</gene>
<organism evidence="4 5">
    <name type="scientific">Laetiporus sulphureus 93-53</name>
    <dbReference type="NCBI Taxonomy" id="1314785"/>
    <lineage>
        <taxon>Eukaryota</taxon>
        <taxon>Fungi</taxon>
        <taxon>Dikarya</taxon>
        <taxon>Basidiomycota</taxon>
        <taxon>Agaricomycotina</taxon>
        <taxon>Agaricomycetes</taxon>
        <taxon>Polyporales</taxon>
        <taxon>Laetiporus</taxon>
    </lineage>
</organism>
<dbReference type="STRING" id="1314785.A0A165HJC2"/>
<dbReference type="PANTHER" id="PTHR21483:SF18">
    <property type="entry name" value="RNA POLYMERASE II-ASSOCIATED PROTEIN 1"/>
    <property type="match status" value="1"/>
</dbReference>
<protein>
    <submittedName>
        <fullName evidence="4">Uncharacterized protein</fullName>
    </submittedName>
</protein>
<sequence length="1206" mass="132824">MTEEEREQEKREILEKFGPNAGEILRKARLAREGKLASSEPPLTDNKASDHTSTNSTPASPRVDRVREGRTARSVSPPSAMSRPGTRPSSRIDRNVRFAEVTSDDIYVYESAPPSPRKKALALPAPTESDGPTISLGKWKGGASSAIRRRGYENLSDETRLESNGEAGSPGILELLEEGTPEDIRRRFFPQAPAHDPSLAWIEGPTSSEPSRSSELRFDLTGTPIPPALSATLPTYLGLHHHAEGDRAGYTLEDILLLSRSTVPAQRASMLGILGRIAKRLGRACRGDANAVMPELAGQEVKIRKRILAAGVEAMTERGSLGARAVEVMWECIVGWDEGVISIEGVELQDASRSGVSSENISTSDSGDPLSSLPLDYVLAQISSAFATAALPAGSLAQLLAILHRLAQHTNVIATKITTTPSLVSNVVQTFLLTPIPPREDSPLPDPFALQVLATLALASRENASALLGPADALLRFVTILPAVSPFSLPLSTALLTGTLQLFIIFASYGLYAHISTTASQHFSLLSRYVLSEECRSRQLREVWLRLLEAWMVCSRDPHHTTPSHEILWSQVVGWGWPDDIAEMKGRLTEQDTLLWAALWRAEAAWLEGARVNGMRSGEDERAAVVLAVRDGFQDGPEKLAVERSGAILSNVLADLGKDGARPLLVTDILHLQTLAEHADVLAAALRLWLSCVPSHIPGPLESSPFLLPFAQLSELCARITTHAIWQSIFAQGSISYAHVFCRPLSRLLACYLELSRKVPGTTEDLWIAQAFAILCRLMPGDEKLAQHAVSEMVDLVTPEFVNPRGWNVPPVIWAKGGLKVIKPFLTFALQPKNDFCVGPIWMSPHSISTATTQRLPPAPTVSPDSRREVPLPLPRDWMFSPLDHLLRSGESEVFKSMPSWWDASETEVVRATLLLARIGREVLHLNSLDNFVMNREETIFACMKVFMLEHGQQQNDSMEEVFRDRLVEQAMEDLVTPFVAAASTTSLSLPPASDTFAQPTLESIAARFLGPSTPFYQFYTDFVGLYDAISFSHPLFARLLLPPVSMRYPPDFRKHLWADYNHIVKTIRAPPEAVITANLGEYLWPVETDTQMITAYLRALMNGSLDGFVRLIAIHHIACNIWPDLHEGEDEKAEKLLLVVVDQTGLEVVREVVRYRQAKEGTILLPPACYSQEGNWQMSRLAFVQQHGGDALRERLEGLLQKSPS</sequence>
<dbReference type="RefSeq" id="XP_040769449.1">
    <property type="nucleotide sequence ID" value="XM_040906073.1"/>
</dbReference>
<feature type="compositionally biased region" description="Basic and acidic residues" evidence="1">
    <location>
        <begin position="24"/>
        <end position="35"/>
    </location>
</feature>
<dbReference type="GO" id="GO:0006366">
    <property type="term" value="P:transcription by RNA polymerase II"/>
    <property type="evidence" value="ECO:0007669"/>
    <property type="project" value="InterPro"/>
</dbReference>
<dbReference type="InterPro" id="IPR013929">
    <property type="entry name" value="RPAP1_C"/>
</dbReference>
<dbReference type="EMBL" id="KV427606">
    <property type="protein sequence ID" value="KZT11801.1"/>
    <property type="molecule type" value="Genomic_DNA"/>
</dbReference>
<dbReference type="PANTHER" id="PTHR21483">
    <property type="entry name" value="RNA POLYMERASE II-ASSOCIATED PROTEIN 1"/>
    <property type="match status" value="1"/>
</dbReference>
<feature type="compositionally biased region" description="Basic and acidic residues" evidence="1">
    <location>
        <begin position="62"/>
        <end position="71"/>
    </location>
</feature>
<feature type="domain" description="RPAP1/MINIYO-like TPR repeats" evidence="3">
    <location>
        <begin position="1014"/>
        <end position="1118"/>
    </location>
</feature>